<evidence type="ECO:0000259" key="2">
    <source>
        <dbReference type="SMART" id="SM00849"/>
    </source>
</evidence>
<dbReference type="SUPFAM" id="SSF56281">
    <property type="entry name" value="Metallo-hydrolase/oxidoreductase"/>
    <property type="match status" value="1"/>
</dbReference>
<dbReference type="Gene3D" id="3.60.15.10">
    <property type="entry name" value="Ribonuclease Z/Hydroxyacylglutathione hydrolase-like"/>
    <property type="match status" value="1"/>
</dbReference>
<dbReference type="EMBL" id="JACXWY010000010">
    <property type="protein sequence ID" value="MBD3847365.1"/>
    <property type="molecule type" value="Genomic_DNA"/>
</dbReference>
<organism evidence="3 4">
    <name type="scientific">Bosea spartocytisi</name>
    <dbReference type="NCBI Taxonomy" id="2773451"/>
    <lineage>
        <taxon>Bacteria</taxon>
        <taxon>Pseudomonadati</taxon>
        <taxon>Pseudomonadota</taxon>
        <taxon>Alphaproteobacteria</taxon>
        <taxon>Hyphomicrobiales</taxon>
        <taxon>Boseaceae</taxon>
        <taxon>Bosea</taxon>
    </lineage>
</organism>
<gene>
    <name evidence="3" type="ORF">IED13_16805</name>
</gene>
<dbReference type="GO" id="GO:0050313">
    <property type="term" value="F:sulfur dioxygenase activity"/>
    <property type="evidence" value="ECO:0007669"/>
    <property type="project" value="InterPro"/>
</dbReference>
<reference evidence="3" key="1">
    <citation type="submission" date="2020-09" db="EMBL/GenBank/DDBJ databases">
        <title>Bosea spartocytisi sp. nov. a root nodule endophyte of Spartocytisus supranubius in the high mountain ecosystem fo the Teide National Park (Canary Islands, Spain).</title>
        <authorList>
            <person name="Pulido-Suarez L."/>
            <person name="Peix A."/>
            <person name="Igual J.M."/>
            <person name="Socas-Perez N."/>
            <person name="Velazquez E."/>
            <person name="Flores-Felix J.D."/>
            <person name="Leon-Barrios M."/>
        </authorList>
    </citation>
    <scope>NUCLEOTIDE SEQUENCE</scope>
    <source>
        <strain evidence="3">SSUT16</strain>
    </source>
</reference>
<dbReference type="Proteomes" id="UP000619295">
    <property type="component" value="Unassembled WGS sequence"/>
</dbReference>
<protein>
    <submittedName>
        <fullName evidence="3">MBL fold metallo-hydrolase</fullName>
    </submittedName>
</protein>
<dbReference type="SMART" id="SM00849">
    <property type="entry name" value="Lactamase_B"/>
    <property type="match status" value="1"/>
</dbReference>
<dbReference type="GO" id="GO:0046872">
    <property type="term" value="F:metal ion binding"/>
    <property type="evidence" value="ECO:0007669"/>
    <property type="project" value="UniProtKB-KW"/>
</dbReference>
<dbReference type="GO" id="GO:0070813">
    <property type="term" value="P:hydrogen sulfide metabolic process"/>
    <property type="evidence" value="ECO:0007669"/>
    <property type="project" value="TreeGrafter"/>
</dbReference>
<dbReference type="PANTHER" id="PTHR43084:SF1">
    <property type="entry name" value="PERSULFIDE DIOXYGENASE ETHE1, MITOCHONDRIAL"/>
    <property type="match status" value="1"/>
</dbReference>
<dbReference type="InterPro" id="IPR044528">
    <property type="entry name" value="POD-like_MBL-fold"/>
</dbReference>
<comment type="caution">
    <text evidence="3">The sequence shown here is derived from an EMBL/GenBank/DDBJ whole genome shotgun (WGS) entry which is preliminary data.</text>
</comment>
<dbReference type="AlphaFoldDB" id="A0A927EB43"/>
<feature type="domain" description="Metallo-beta-lactamase" evidence="2">
    <location>
        <begin position="2"/>
        <end position="188"/>
    </location>
</feature>
<keyword evidence="4" id="KW-1185">Reference proteome</keyword>
<evidence type="ECO:0000313" key="3">
    <source>
        <dbReference type="EMBL" id="MBD3847365.1"/>
    </source>
</evidence>
<sequence>MKPDVWCARSKACAVIDPVFDLDPASGHTSCRPVELIPSFVRERGLRLDWILDTHIHHDHISGASELRRLLGGAIAIGDRVGEVANAIADVYGLEPRFGTLDRFDRFLADREELPLGDFTIKVLATPGHTFDHLSFVVGDAVFTGDTLFMPDSGTARCDFHRGNAGALIQSIKHILDRADDVDLFACHDYGAGGRRVPAWQSTVGA</sequence>
<keyword evidence="1" id="KW-0479">Metal-binding</keyword>
<dbReference type="Pfam" id="PF00753">
    <property type="entry name" value="Lactamase_B"/>
    <property type="match status" value="1"/>
</dbReference>
<name>A0A927EB43_9HYPH</name>
<dbReference type="CDD" id="cd07724">
    <property type="entry name" value="POD-like_MBL-fold"/>
    <property type="match status" value="1"/>
</dbReference>
<evidence type="ECO:0000256" key="1">
    <source>
        <dbReference type="ARBA" id="ARBA00022723"/>
    </source>
</evidence>
<dbReference type="InterPro" id="IPR001279">
    <property type="entry name" value="Metallo-B-lactamas"/>
</dbReference>
<dbReference type="GO" id="GO:0006749">
    <property type="term" value="P:glutathione metabolic process"/>
    <property type="evidence" value="ECO:0007669"/>
    <property type="project" value="InterPro"/>
</dbReference>
<dbReference type="InterPro" id="IPR036866">
    <property type="entry name" value="RibonucZ/Hydroxyglut_hydro"/>
</dbReference>
<proteinExistence type="predicted"/>
<dbReference type="PANTHER" id="PTHR43084">
    <property type="entry name" value="PERSULFIDE DIOXYGENASE ETHE1"/>
    <property type="match status" value="1"/>
</dbReference>
<accession>A0A927EB43</accession>
<evidence type="ECO:0000313" key="4">
    <source>
        <dbReference type="Proteomes" id="UP000619295"/>
    </source>
</evidence>
<dbReference type="RefSeq" id="WP_191124828.1">
    <property type="nucleotide sequence ID" value="NZ_JACXWY010000010.1"/>
</dbReference>
<dbReference type="InterPro" id="IPR051682">
    <property type="entry name" value="Mito_Persulfide_Diox"/>
</dbReference>